<accession>E4N5D8</accession>
<dbReference type="EMBL" id="AP010968">
    <property type="protein sequence ID" value="BAJ26419.1"/>
    <property type="molecule type" value="Genomic_DNA"/>
</dbReference>
<dbReference type="PANTHER" id="PTHR30007:SF0">
    <property type="entry name" value="TRANSPOSASE"/>
    <property type="match status" value="1"/>
</dbReference>
<evidence type="ECO:0000259" key="2">
    <source>
        <dbReference type="Pfam" id="PF01609"/>
    </source>
</evidence>
<evidence type="ECO:0000256" key="1">
    <source>
        <dbReference type="SAM" id="Phobius"/>
    </source>
</evidence>
<keyword evidence="1" id="KW-1133">Transmembrane helix</keyword>
<proteinExistence type="predicted"/>
<dbReference type="GO" id="GO:0006313">
    <property type="term" value="P:DNA transposition"/>
    <property type="evidence" value="ECO:0007669"/>
    <property type="project" value="InterPro"/>
</dbReference>
<dbReference type="STRING" id="452652.KSE_05760"/>
<keyword evidence="1" id="KW-0472">Membrane</keyword>
<protein>
    <submittedName>
        <fullName evidence="3">Putative transposase</fullName>
    </submittedName>
</protein>
<dbReference type="eggNOG" id="COG3293">
    <property type="taxonomic scope" value="Bacteria"/>
</dbReference>
<dbReference type="HOGENOM" id="CLU_055261_0_2_11"/>
<organism evidence="3 4">
    <name type="scientific">Kitasatospora setae (strain ATCC 33774 / DSM 43861 / JCM 3304 / KCC A-0304 / NBRC 14216 / KM-6054)</name>
    <name type="common">Streptomyces setae</name>
    <dbReference type="NCBI Taxonomy" id="452652"/>
    <lineage>
        <taxon>Bacteria</taxon>
        <taxon>Bacillati</taxon>
        <taxon>Actinomycetota</taxon>
        <taxon>Actinomycetes</taxon>
        <taxon>Kitasatosporales</taxon>
        <taxon>Streptomycetaceae</taxon>
        <taxon>Kitasatospora</taxon>
    </lineage>
</organism>
<feature type="domain" description="Transposase IS4-like" evidence="2">
    <location>
        <begin position="2"/>
        <end position="131"/>
    </location>
</feature>
<dbReference type="Pfam" id="PF01609">
    <property type="entry name" value="DDE_Tnp_1"/>
    <property type="match status" value="1"/>
</dbReference>
<name>E4N5D8_KITSK</name>
<evidence type="ECO:0000313" key="3">
    <source>
        <dbReference type="EMBL" id="BAJ26419.1"/>
    </source>
</evidence>
<feature type="transmembrane region" description="Helical" evidence="1">
    <location>
        <begin position="34"/>
        <end position="52"/>
    </location>
</feature>
<evidence type="ECO:0000313" key="4">
    <source>
        <dbReference type="Proteomes" id="UP000007076"/>
    </source>
</evidence>
<dbReference type="PATRIC" id="fig|452652.3.peg.569"/>
<dbReference type="GO" id="GO:0004803">
    <property type="term" value="F:transposase activity"/>
    <property type="evidence" value="ECO:0007669"/>
    <property type="project" value="InterPro"/>
</dbReference>
<dbReference type="AlphaFoldDB" id="E4N5D8"/>
<reference evidence="3 4" key="1">
    <citation type="journal article" date="2010" name="DNA Res.">
        <title>Genome sequence of Kitasatospora setae NBRC 14216T: an evolutionary snapshot of the family Streptomycetaceae.</title>
        <authorList>
            <person name="Ichikawa N."/>
            <person name="Oguchi A."/>
            <person name="Ikeda H."/>
            <person name="Ishikawa J."/>
            <person name="Kitani S."/>
            <person name="Watanabe Y."/>
            <person name="Nakamura S."/>
            <person name="Katano Y."/>
            <person name="Kishi E."/>
            <person name="Sasagawa M."/>
            <person name="Ankai A."/>
            <person name="Fukui S."/>
            <person name="Hashimoto Y."/>
            <person name="Kamata S."/>
            <person name="Otoguro M."/>
            <person name="Tanikawa S."/>
            <person name="Nihira T."/>
            <person name="Horinouchi S."/>
            <person name="Ohnishi Y."/>
            <person name="Hayakawa M."/>
            <person name="Kuzuyama T."/>
            <person name="Arisawa A."/>
            <person name="Nomoto F."/>
            <person name="Miura H."/>
            <person name="Takahashi Y."/>
            <person name="Fujita N."/>
        </authorList>
    </citation>
    <scope>NUCLEOTIDE SEQUENCE [LARGE SCALE GENOMIC DNA]</scope>
    <source>
        <strain evidence="4">ATCC 33774 / DSM 43861 / JCM 3304 / KCC A-0304 / NBRC 14216 / KM-6054</strain>
    </source>
</reference>
<dbReference type="InterPro" id="IPR002559">
    <property type="entry name" value="Transposase_11"/>
</dbReference>
<dbReference type="GO" id="GO:0003677">
    <property type="term" value="F:DNA binding"/>
    <property type="evidence" value="ECO:0007669"/>
    <property type="project" value="InterPro"/>
</dbReference>
<dbReference type="PANTHER" id="PTHR30007">
    <property type="entry name" value="PHP DOMAIN PROTEIN"/>
    <property type="match status" value="1"/>
</dbReference>
<gene>
    <name evidence="3" type="ordered locus">KSE_05760</name>
</gene>
<keyword evidence="1" id="KW-0812">Transmembrane</keyword>
<dbReference type="Proteomes" id="UP000007076">
    <property type="component" value="Chromosome"/>
</dbReference>
<keyword evidence="4" id="KW-1185">Reference proteome</keyword>
<sequence>MIIDTRSVRVAAGVPKATTGLDANKKTPGGKRGLAVDVLGLVIGVVVLAASAHDNEAGIALLDQAAVRCGMRLEKALVDQGFKDAVIIHGAVKDIIVEVVRRNPDDAGKGFVPQPKRWVVERTNGTLMLHRRLARDYDHRLDNAASRVYWASTAGMLRRLTTPSPAWRDDVEPAA</sequence>
<dbReference type="KEGG" id="ksk:KSE_05760"/>